<dbReference type="EMBL" id="MU273518">
    <property type="protein sequence ID" value="KAI0033501.1"/>
    <property type="molecule type" value="Genomic_DNA"/>
</dbReference>
<comment type="caution">
    <text evidence="1">The sequence shown here is derived from an EMBL/GenBank/DDBJ whole genome shotgun (WGS) entry which is preliminary data.</text>
</comment>
<organism evidence="1 2">
    <name type="scientific">Vararia minispora EC-137</name>
    <dbReference type="NCBI Taxonomy" id="1314806"/>
    <lineage>
        <taxon>Eukaryota</taxon>
        <taxon>Fungi</taxon>
        <taxon>Dikarya</taxon>
        <taxon>Basidiomycota</taxon>
        <taxon>Agaricomycotina</taxon>
        <taxon>Agaricomycetes</taxon>
        <taxon>Russulales</taxon>
        <taxon>Lachnocladiaceae</taxon>
        <taxon>Vararia</taxon>
    </lineage>
</organism>
<name>A0ACB8QQ87_9AGAM</name>
<keyword evidence="2" id="KW-1185">Reference proteome</keyword>
<accession>A0ACB8QQ87</accession>
<sequence>MSHYPHPPPTPTASSPLLPGHGFPSGRDSSVSHSSEGSDERWSEYDRGPDSLPQAPERPFALNVPERSASPAPSLAGKDAFAHDPVHFPLISDPPDADDALHTPDPDNKRGEHDSGTIFTLRGLTNIGFLLVLAAGLMTLLYASFFLLHFLFPGFPIYSFYSRRRPSTQGGFGLGATNATGQVPLLSIVPPLIDAATPQSALTKASSPGDQWQLVFSDEFEVDGRTFWPGDDPYWEAVDLHYWGTNDLEWYDPKQAYTKGGYLHLTLDNADPINNHNMSYISGMTRRNKFCFTGGLIEVAVQLPGTNTKPGLWPAVWTMGNLGRAGFGASLDGMWPYTYDACDVGTLPNQTYPGTQTPLAATQNGDPQANGELSWLPGQRLSACTCPSEDHPGPQRSDGSYVGRAAPEIDIFEALANAGFGQVSQSAQWAPFNAEYKWQNTSANPIIPNPGVTSLNGYIGGSTQQTTSGLSTTDQDCYELEKGCFSVYGFEYDNSYITWIVNDTAVWTLEGVGMGADNQTEISARPVPQEPMYIIMNLGFSKNFAHNLDPSTLTFPTSMLVDWVRVYQPAGKTNYGCDPADFPTTAYIDRHMEAYTNANLTNWAAGPNKAYYGASQPKNKLVDTTCS</sequence>
<protein>
    <submittedName>
        <fullName evidence="1">Beta-glucan synthesis-associated</fullName>
    </submittedName>
</protein>
<proteinExistence type="predicted"/>
<evidence type="ECO:0000313" key="1">
    <source>
        <dbReference type="EMBL" id="KAI0033501.1"/>
    </source>
</evidence>
<gene>
    <name evidence="1" type="ORF">K488DRAFT_77859</name>
</gene>
<reference evidence="1" key="2">
    <citation type="journal article" date="2022" name="New Phytol.">
        <title>Evolutionary transition to the ectomycorrhizal habit in the genomes of a hyperdiverse lineage of mushroom-forming fungi.</title>
        <authorList>
            <person name="Looney B."/>
            <person name="Miyauchi S."/>
            <person name="Morin E."/>
            <person name="Drula E."/>
            <person name="Courty P.E."/>
            <person name="Kohler A."/>
            <person name="Kuo A."/>
            <person name="LaButti K."/>
            <person name="Pangilinan J."/>
            <person name="Lipzen A."/>
            <person name="Riley R."/>
            <person name="Andreopoulos W."/>
            <person name="He G."/>
            <person name="Johnson J."/>
            <person name="Nolan M."/>
            <person name="Tritt A."/>
            <person name="Barry K.W."/>
            <person name="Grigoriev I.V."/>
            <person name="Nagy L.G."/>
            <person name="Hibbett D."/>
            <person name="Henrissat B."/>
            <person name="Matheny P.B."/>
            <person name="Labbe J."/>
            <person name="Martin F.M."/>
        </authorList>
    </citation>
    <scope>NUCLEOTIDE SEQUENCE</scope>
    <source>
        <strain evidence="1">EC-137</strain>
    </source>
</reference>
<dbReference type="Proteomes" id="UP000814128">
    <property type="component" value="Unassembled WGS sequence"/>
</dbReference>
<reference evidence="1" key="1">
    <citation type="submission" date="2021-02" db="EMBL/GenBank/DDBJ databases">
        <authorList>
            <consortium name="DOE Joint Genome Institute"/>
            <person name="Ahrendt S."/>
            <person name="Looney B.P."/>
            <person name="Miyauchi S."/>
            <person name="Morin E."/>
            <person name="Drula E."/>
            <person name="Courty P.E."/>
            <person name="Chicoki N."/>
            <person name="Fauchery L."/>
            <person name="Kohler A."/>
            <person name="Kuo A."/>
            <person name="Labutti K."/>
            <person name="Pangilinan J."/>
            <person name="Lipzen A."/>
            <person name="Riley R."/>
            <person name="Andreopoulos W."/>
            <person name="He G."/>
            <person name="Johnson J."/>
            <person name="Barry K.W."/>
            <person name="Grigoriev I.V."/>
            <person name="Nagy L."/>
            <person name="Hibbett D."/>
            <person name="Henrissat B."/>
            <person name="Matheny P.B."/>
            <person name="Labbe J."/>
            <person name="Martin F."/>
        </authorList>
    </citation>
    <scope>NUCLEOTIDE SEQUENCE</scope>
    <source>
        <strain evidence="1">EC-137</strain>
    </source>
</reference>
<evidence type="ECO:0000313" key="2">
    <source>
        <dbReference type="Proteomes" id="UP000814128"/>
    </source>
</evidence>